<comment type="caution">
    <text evidence="8">The sequence shown here is derived from an EMBL/GenBank/DDBJ whole genome shotgun (WGS) entry which is preliminary data.</text>
</comment>
<gene>
    <name evidence="5" type="primary">rpl30e</name>
    <name evidence="8" type="ORF">DSO09_04195</name>
    <name evidence="7" type="ORF">EF809_02045</name>
</gene>
<dbReference type="GO" id="GO:0006412">
    <property type="term" value="P:translation"/>
    <property type="evidence" value="ECO:0007669"/>
    <property type="project" value="UniProtKB-UniRule"/>
</dbReference>
<dbReference type="SUPFAM" id="SSF55315">
    <property type="entry name" value="L30e-like"/>
    <property type="match status" value="1"/>
</dbReference>
<comment type="similarity">
    <text evidence="1 5">Belongs to the eukaryotic ribosomal protein eL30 family.</text>
</comment>
<dbReference type="GO" id="GO:0022625">
    <property type="term" value="C:cytosolic large ribosomal subunit"/>
    <property type="evidence" value="ECO:0007669"/>
    <property type="project" value="InterPro"/>
</dbReference>
<evidence type="ECO:0000313" key="10">
    <source>
        <dbReference type="Proteomes" id="UP000317265"/>
    </source>
</evidence>
<dbReference type="InterPro" id="IPR039109">
    <property type="entry name" value="Ribosomal_eL30-like"/>
</dbReference>
<proteinExistence type="inferred from homology"/>
<dbReference type="InterPro" id="IPR000231">
    <property type="entry name" value="Ribosomal_eL30"/>
</dbReference>
<dbReference type="Pfam" id="PF01248">
    <property type="entry name" value="Ribosomal_L7Ae"/>
    <property type="match status" value="1"/>
</dbReference>
<dbReference type="HAMAP" id="MF_00481">
    <property type="entry name" value="Ribosomal_eL30"/>
    <property type="match status" value="1"/>
</dbReference>
<dbReference type="EMBL" id="RXIH01000017">
    <property type="protein sequence ID" value="RZN56793.1"/>
    <property type="molecule type" value="Genomic_DNA"/>
</dbReference>
<dbReference type="Gene3D" id="3.30.1330.30">
    <property type="match status" value="1"/>
</dbReference>
<name>A0A523BC19_9CREN</name>
<evidence type="ECO:0000313" key="8">
    <source>
        <dbReference type="EMBL" id="TDA38478.1"/>
    </source>
</evidence>
<feature type="domain" description="Ribosomal protein eL8/eL30/eS12/Gadd45" evidence="6">
    <location>
        <begin position="2"/>
        <end position="92"/>
    </location>
</feature>
<dbReference type="GO" id="GO:0003735">
    <property type="term" value="F:structural constituent of ribosome"/>
    <property type="evidence" value="ECO:0007669"/>
    <property type="project" value="InterPro"/>
</dbReference>
<dbReference type="EMBL" id="QNVI01000051">
    <property type="protein sequence ID" value="TDA38478.1"/>
    <property type="molecule type" value="Genomic_DNA"/>
</dbReference>
<dbReference type="InterPro" id="IPR022991">
    <property type="entry name" value="Ribosomal_eL30_CS"/>
</dbReference>
<dbReference type="InterPro" id="IPR004038">
    <property type="entry name" value="Ribosomal_eL8/eL30/eS12/Gad45"/>
</dbReference>
<dbReference type="Proteomes" id="UP000316080">
    <property type="component" value="Unassembled WGS sequence"/>
</dbReference>
<dbReference type="GO" id="GO:0003723">
    <property type="term" value="F:RNA binding"/>
    <property type="evidence" value="ECO:0007669"/>
    <property type="project" value="InterPro"/>
</dbReference>
<evidence type="ECO:0000256" key="5">
    <source>
        <dbReference type="HAMAP-Rule" id="MF_00481"/>
    </source>
</evidence>
<protein>
    <recommendedName>
        <fullName evidence="4 5">Large ribosomal subunit protein eL30</fullName>
    </recommendedName>
</protein>
<evidence type="ECO:0000259" key="6">
    <source>
        <dbReference type="Pfam" id="PF01248"/>
    </source>
</evidence>
<reference evidence="7 9" key="2">
    <citation type="journal article" date="2019" name="Nat. Microbiol.">
        <title>Wide diversity of methane and short-chain alkane metabolisms in uncultured archaea.</title>
        <authorList>
            <person name="Borrel G."/>
            <person name="Adam P.S."/>
            <person name="McKay L.J."/>
            <person name="Chen L.X."/>
            <person name="Sierra-Garcia I.N."/>
            <person name="Sieber C.M."/>
            <person name="Letourneur Q."/>
            <person name="Ghozlane A."/>
            <person name="Andersen G.L."/>
            <person name="Li W.J."/>
            <person name="Hallam S.J."/>
            <person name="Muyzer G."/>
            <person name="de Oliveira V.M."/>
            <person name="Inskeep W.P."/>
            <person name="Banfield J.F."/>
            <person name="Gribaldo S."/>
        </authorList>
    </citation>
    <scope>NUCLEOTIDE SEQUENCE [LARGE SCALE GENOMIC DNA]</scope>
    <source>
        <strain evidence="7">Verst-YHS</strain>
    </source>
</reference>
<reference evidence="8 10" key="1">
    <citation type="journal article" date="2019" name="Nat. Microbiol.">
        <title>Expanding anaerobic alkane metabolism in the domain of Archaea.</title>
        <authorList>
            <person name="Wang Y."/>
            <person name="Wegener G."/>
            <person name="Hou J."/>
            <person name="Wang F."/>
            <person name="Xiao X."/>
        </authorList>
    </citation>
    <scope>NUCLEOTIDE SEQUENCE [LARGE SCALE GENOMIC DNA]</scope>
    <source>
        <strain evidence="8">WYZ-LMO11</strain>
    </source>
</reference>
<dbReference type="NCBIfam" id="NF002172">
    <property type="entry name" value="PRK01018.1"/>
    <property type="match status" value="1"/>
</dbReference>
<accession>A0A523BC19</accession>
<dbReference type="InterPro" id="IPR029064">
    <property type="entry name" value="Ribosomal_eL30-like_sf"/>
</dbReference>
<dbReference type="Proteomes" id="UP000317265">
    <property type="component" value="Unassembled WGS sequence"/>
</dbReference>
<dbReference type="PROSITE" id="PS00993">
    <property type="entry name" value="RIBOSOMAL_L30E_2"/>
    <property type="match status" value="1"/>
</dbReference>
<keyword evidence="3 5" id="KW-0687">Ribonucleoprotein</keyword>
<evidence type="ECO:0000313" key="9">
    <source>
        <dbReference type="Proteomes" id="UP000316080"/>
    </source>
</evidence>
<evidence type="ECO:0000313" key="7">
    <source>
        <dbReference type="EMBL" id="RZN56793.1"/>
    </source>
</evidence>
<evidence type="ECO:0000256" key="3">
    <source>
        <dbReference type="ARBA" id="ARBA00023274"/>
    </source>
</evidence>
<organism evidence="8 10">
    <name type="scientific">Thermoproteota archaeon</name>
    <dbReference type="NCBI Taxonomy" id="2056631"/>
    <lineage>
        <taxon>Archaea</taxon>
        <taxon>Thermoproteota</taxon>
    </lineage>
</organism>
<evidence type="ECO:0000256" key="4">
    <source>
        <dbReference type="ARBA" id="ARBA00035231"/>
    </source>
</evidence>
<evidence type="ECO:0000256" key="2">
    <source>
        <dbReference type="ARBA" id="ARBA00022980"/>
    </source>
</evidence>
<sequence length="97" mass="10517">MDISKELKIAMSTGKVEIGFKTSLKAINNKKAKLIIVASNIPEKMKSKIEAKCNNVPIYIFPGTSWELGSVCGRPHMVSTVAIIDPGESSILKIKEG</sequence>
<keyword evidence="2 5" id="KW-0689">Ribosomal protein</keyword>
<dbReference type="AlphaFoldDB" id="A0A523BC19"/>
<evidence type="ECO:0000256" key="1">
    <source>
        <dbReference type="ARBA" id="ARBA00007326"/>
    </source>
</evidence>
<dbReference type="PANTHER" id="PTHR11449">
    <property type="entry name" value="RIBOSOMAL PROTEIN L30"/>
    <property type="match status" value="1"/>
</dbReference>